<dbReference type="Proteomes" id="UP001163603">
    <property type="component" value="Chromosome 9"/>
</dbReference>
<sequence length="53" mass="6128">MAFIQMKYVVASILEQFEIIPVRSDQLVFVPLLTVHMAGGLKVSVRRRDQQLR</sequence>
<protein>
    <submittedName>
        <fullName evidence="1">Uncharacterized protein</fullName>
    </submittedName>
</protein>
<comment type="caution">
    <text evidence="1">The sequence shown here is derived from an EMBL/GenBank/DDBJ whole genome shotgun (WGS) entry which is preliminary data.</text>
</comment>
<proteinExistence type="predicted"/>
<dbReference type="EMBL" id="CM047744">
    <property type="protein sequence ID" value="KAJ0027303.1"/>
    <property type="molecule type" value="Genomic_DNA"/>
</dbReference>
<evidence type="ECO:0000313" key="2">
    <source>
        <dbReference type="Proteomes" id="UP001163603"/>
    </source>
</evidence>
<accession>A0ACC0Y1A8</accession>
<name>A0ACC0Y1A8_9ROSI</name>
<evidence type="ECO:0000313" key="1">
    <source>
        <dbReference type="EMBL" id="KAJ0027303.1"/>
    </source>
</evidence>
<keyword evidence="2" id="KW-1185">Reference proteome</keyword>
<organism evidence="1 2">
    <name type="scientific">Pistacia integerrima</name>
    <dbReference type="NCBI Taxonomy" id="434235"/>
    <lineage>
        <taxon>Eukaryota</taxon>
        <taxon>Viridiplantae</taxon>
        <taxon>Streptophyta</taxon>
        <taxon>Embryophyta</taxon>
        <taxon>Tracheophyta</taxon>
        <taxon>Spermatophyta</taxon>
        <taxon>Magnoliopsida</taxon>
        <taxon>eudicotyledons</taxon>
        <taxon>Gunneridae</taxon>
        <taxon>Pentapetalae</taxon>
        <taxon>rosids</taxon>
        <taxon>malvids</taxon>
        <taxon>Sapindales</taxon>
        <taxon>Anacardiaceae</taxon>
        <taxon>Pistacia</taxon>
    </lineage>
</organism>
<gene>
    <name evidence="1" type="ORF">Pint_36587</name>
</gene>
<reference evidence="2" key="1">
    <citation type="journal article" date="2023" name="G3 (Bethesda)">
        <title>Genome assembly and association tests identify interacting loci associated with vigor, precocity, and sex in interspecific pistachio rootstocks.</title>
        <authorList>
            <person name="Palmer W."/>
            <person name="Jacygrad E."/>
            <person name="Sagayaradj S."/>
            <person name="Cavanaugh K."/>
            <person name="Han R."/>
            <person name="Bertier L."/>
            <person name="Beede B."/>
            <person name="Kafkas S."/>
            <person name="Golino D."/>
            <person name="Preece J."/>
            <person name="Michelmore R."/>
        </authorList>
    </citation>
    <scope>NUCLEOTIDE SEQUENCE [LARGE SCALE GENOMIC DNA]</scope>
</reference>